<dbReference type="Gene3D" id="3.30.40.10">
    <property type="entry name" value="Zinc/RING finger domain, C3HC4 (zinc finger)"/>
    <property type="match status" value="1"/>
</dbReference>
<keyword evidence="2 11" id="KW-0812">Transmembrane</keyword>
<evidence type="ECO:0000256" key="8">
    <source>
        <dbReference type="ARBA" id="ARBA00023136"/>
    </source>
</evidence>
<evidence type="ECO:0000256" key="5">
    <source>
        <dbReference type="ARBA" id="ARBA00022786"/>
    </source>
</evidence>
<proteinExistence type="predicted"/>
<keyword evidence="3" id="KW-0479">Metal-binding</keyword>
<dbReference type="PANTHER" id="PTHR15860">
    <property type="entry name" value="UNCHARACTERIZED RING FINGER-CONTAINING PROTEIN"/>
    <property type="match status" value="1"/>
</dbReference>
<comment type="subcellular location">
    <subcellularLocation>
        <location evidence="1">Membrane</location>
        <topology evidence="1">Multi-pass membrane protein</topology>
    </subcellularLocation>
</comment>
<evidence type="ECO:0000256" key="1">
    <source>
        <dbReference type="ARBA" id="ARBA00004141"/>
    </source>
</evidence>
<dbReference type="Proteomes" id="UP000747399">
    <property type="component" value="Unassembled WGS sequence"/>
</dbReference>
<dbReference type="CDD" id="cd16532">
    <property type="entry name" value="RING-HC_RNFT1-like"/>
    <property type="match status" value="1"/>
</dbReference>
<evidence type="ECO:0000256" key="10">
    <source>
        <dbReference type="SAM" id="MobiDB-lite"/>
    </source>
</evidence>
<feature type="transmembrane region" description="Helical" evidence="11">
    <location>
        <begin position="236"/>
        <end position="254"/>
    </location>
</feature>
<dbReference type="SUPFAM" id="SSF57850">
    <property type="entry name" value="RING/U-box"/>
    <property type="match status" value="1"/>
</dbReference>
<dbReference type="Pfam" id="PF13639">
    <property type="entry name" value="zf-RING_2"/>
    <property type="match status" value="1"/>
</dbReference>
<dbReference type="PANTHER" id="PTHR15860:SF0">
    <property type="entry name" value="LP20373P"/>
    <property type="match status" value="1"/>
</dbReference>
<evidence type="ECO:0000313" key="13">
    <source>
        <dbReference type="EMBL" id="GIL55182.1"/>
    </source>
</evidence>
<keyword evidence="4 9" id="KW-0863">Zinc-finger</keyword>
<dbReference type="InterPro" id="IPR044235">
    <property type="entry name" value="RNFT1/2"/>
</dbReference>
<keyword evidence="14" id="KW-1185">Reference proteome</keyword>
<evidence type="ECO:0000256" key="2">
    <source>
        <dbReference type="ARBA" id="ARBA00022692"/>
    </source>
</evidence>
<keyword evidence="7 11" id="KW-1133">Transmembrane helix</keyword>
<keyword evidence="5" id="KW-0833">Ubl conjugation pathway</keyword>
<gene>
    <name evidence="13" type="ORF">Vafri_10779</name>
</gene>
<protein>
    <recommendedName>
        <fullName evidence="12">RING-type domain-containing protein</fullName>
    </recommendedName>
</protein>
<feature type="domain" description="RING-type" evidence="12">
    <location>
        <begin position="431"/>
        <end position="469"/>
    </location>
</feature>
<organism evidence="13 14">
    <name type="scientific">Volvox africanus</name>
    <dbReference type="NCBI Taxonomy" id="51714"/>
    <lineage>
        <taxon>Eukaryota</taxon>
        <taxon>Viridiplantae</taxon>
        <taxon>Chlorophyta</taxon>
        <taxon>core chlorophytes</taxon>
        <taxon>Chlorophyceae</taxon>
        <taxon>CS clade</taxon>
        <taxon>Chlamydomonadales</taxon>
        <taxon>Volvocaceae</taxon>
        <taxon>Volvox</taxon>
    </lineage>
</organism>
<sequence>MDSDPPQGLQGVNASDVNWERILHILHGRSQSAQLSFLGNPSPGAQVEAIPGYRVTPALTDSSPSRSQSPEERADHEMHSSTFMPSSSTPQQQIHNHGAYQLYHHQQQQQSQQNSHVATPSISQPRNLLFLGQLSRRASAEAGASHVNTVDRLDPDAASVSASAARHRLISETTGISAQMFVDWIADLIPFLLLLVWVFIFEHAGVLLLNLILWASTVTVNVDIRRIIATRRDARVSVCIAQALTVAVFTSAAVLSTLPDTRLLRVLTLRATEAASAVDTLLLVILADSVLRFGSLAPKLMVVAWFRSKIPTSLGVASGGTAGSDGGGHLTGAKRQRQQSRVLTAVERAVVLYRTVLPGPVWYGYLLRGGGFSPVVASLFCGFYLVLKASYVVAQSRLFALALKTATRRGPLYGAYVGTGSGGEEGTFGACPVCQDPVNTPVRLNCGHIFCEECILEWLERDRTCPMCRAEVRPAGLPSCSDGASPLLPQVF</sequence>
<comment type="caution">
    <text evidence="13">The sequence shown here is derived from an EMBL/GenBank/DDBJ whole genome shotgun (WGS) entry which is preliminary data.</text>
</comment>
<evidence type="ECO:0000256" key="4">
    <source>
        <dbReference type="ARBA" id="ARBA00022771"/>
    </source>
</evidence>
<evidence type="ECO:0000259" key="12">
    <source>
        <dbReference type="PROSITE" id="PS50089"/>
    </source>
</evidence>
<evidence type="ECO:0000256" key="6">
    <source>
        <dbReference type="ARBA" id="ARBA00022833"/>
    </source>
</evidence>
<dbReference type="InterPro" id="IPR017907">
    <property type="entry name" value="Znf_RING_CS"/>
</dbReference>
<accession>A0A8J4B6F0</accession>
<dbReference type="InterPro" id="IPR013083">
    <property type="entry name" value="Znf_RING/FYVE/PHD"/>
</dbReference>
<feature type="region of interest" description="Disordered" evidence="10">
    <location>
        <begin position="56"/>
        <end position="93"/>
    </location>
</feature>
<dbReference type="PROSITE" id="PS50089">
    <property type="entry name" value="ZF_RING_2"/>
    <property type="match status" value="1"/>
</dbReference>
<evidence type="ECO:0000256" key="9">
    <source>
        <dbReference type="PROSITE-ProRule" id="PRU00175"/>
    </source>
</evidence>
<dbReference type="PROSITE" id="PS00518">
    <property type="entry name" value="ZF_RING_1"/>
    <property type="match status" value="1"/>
</dbReference>
<reference evidence="13" key="1">
    <citation type="journal article" date="2021" name="Proc. Natl. Acad. Sci. U.S.A.">
        <title>Three genomes in the algal genus Volvox reveal the fate of a haploid sex-determining region after a transition to homothallism.</title>
        <authorList>
            <person name="Yamamoto K."/>
            <person name="Hamaji T."/>
            <person name="Kawai-Toyooka H."/>
            <person name="Matsuzaki R."/>
            <person name="Takahashi F."/>
            <person name="Nishimura Y."/>
            <person name="Kawachi M."/>
            <person name="Noguchi H."/>
            <person name="Minakuchi Y."/>
            <person name="Umen J.G."/>
            <person name="Toyoda A."/>
            <person name="Nozaki H."/>
        </authorList>
    </citation>
    <scope>NUCLEOTIDE SEQUENCE</scope>
    <source>
        <strain evidence="13">NIES-3780</strain>
    </source>
</reference>
<evidence type="ECO:0000256" key="7">
    <source>
        <dbReference type="ARBA" id="ARBA00022989"/>
    </source>
</evidence>
<keyword evidence="6" id="KW-0862">Zinc</keyword>
<keyword evidence="8 11" id="KW-0472">Membrane</keyword>
<evidence type="ECO:0000256" key="3">
    <source>
        <dbReference type="ARBA" id="ARBA00022723"/>
    </source>
</evidence>
<feature type="compositionally biased region" description="Polar residues" evidence="10">
    <location>
        <begin position="80"/>
        <end position="93"/>
    </location>
</feature>
<dbReference type="GO" id="GO:0016020">
    <property type="term" value="C:membrane"/>
    <property type="evidence" value="ECO:0007669"/>
    <property type="project" value="UniProtKB-SubCell"/>
</dbReference>
<dbReference type="InterPro" id="IPR001841">
    <property type="entry name" value="Znf_RING"/>
</dbReference>
<dbReference type="GO" id="GO:0061630">
    <property type="term" value="F:ubiquitin protein ligase activity"/>
    <property type="evidence" value="ECO:0007669"/>
    <property type="project" value="InterPro"/>
</dbReference>
<dbReference type="GO" id="GO:1904294">
    <property type="term" value="P:positive regulation of ERAD pathway"/>
    <property type="evidence" value="ECO:0007669"/>
    <property type="project" value="InterPro"/>
</dbReference>
<evidence type="ECO:0000256" key="11">
    <source>
        <dbReference type="SAM" id="Phobius"/>
    </source>
</evidence>
<feature type="transmembrane region" description="Helical" evidence="11">
    <location>
        <begin position="371"/>
        <end position="394"/>
    </location>
</feature>
<dbReference type="GO" id="GO:0008270">
    <property type="term" value="F:zinc ion binding"/>
    <property type="evidence" value="ECO:0007669"/>
    <property type="project" value="UniProtKB-KW"/>
</dbReference>
<feature type="compositionally biased region" description="Basic and acidic residues" evidence="10">
    <location>
        <begin position="69"/>
        <end position="79"/>
    </location>
</feature>
<dbReference type="EMBL" id="BNCO01000020">
    <property type="protein sequence ID" value="GIL55182.1"/>
    <property type="molecule type" value="Genomic_DNA"/>
</dbReference>
<name>A0A8J4B6F0_9CHLO</name>
<evidence type="ECO:0000313" key="14">
    <source>
        <dbReference type="Proteomes" id="UP000747399"/>
    </source>
</evidence>
<dbReference type="SMART" id="SM00184">
    <property type="entry name" value="RING"/>
    <property type="match status" value="1"/>
</dbReference>
<dbReference type="AlphaFoldDB" id="A0A8J4B6F0"/>